<feature type="domain" description="PUB" evidence="3">
    <location>
        <begin position="36"/>
        <end position="103"/>
    </location>
</feature>
<keyword evidence="5" id="KW-1185">Reference proteome</keyword>
<evidence type="ECO:0000313" key="4">
    <source>
        <dbReference type="EMBL" id="KAG7170386.1"/>
    </source>
</evidence>
<evidence type="ECO:0000256" key="1">
    <source>
        <dbReference type="SAM" id="Coils"/>
    </source>
</evidence>
<dbReference type="EMBL" id="JAHLQT010014436">
    <property type="protein sequence ID" value="KAG7170386.1"/>
    <property type="molecule type" value="Genomic_DNA"/>
</dbReference>
<dbReference type="AlphaFoldDB" id="A0A8J5K6E5"/>
<dbReference type="PANTHER" id="PTHR23153:SF38">
    <property type="entry name" value="UBX DOMAIN-CONTAINING PROTEIN 6"/>
    <property type="match status" value="1"/>
</dbReference>
<gene>
    <name evidence="4" type="ORF">Hamer_G016208</name>
</gene>
<dbReference type="Gene3D" id="1.20.58.2190">
    <property type="match status" value="1"/>
</dbReference>
<feature type="coiled-coil region" evidence="1">
    <location>
        <begin position="103"/>
        <end position="137"/>
    </location>
</feature>
<dbReference type="SUPFAM" id="SSF143503">
    <property type="entry name" value="PUG domain-like"/>
    <property type="match status" value="1"/>
</dbReference>
<dbReference type="CDD" id="cd09212">
    <property type="entry name" value="PUB"/>
    <property type="match status" value="1"/>
</dbReference>
<proteinExistence type="predicted"/>
<evidence type="ECO:0000313" key="5">
    <source>
        <dbReference type="Proteomes" id="UP000747542"/>
    </source>
</evidence>
<keyword evidence="1" id="KW-0175">Coiled coil</keyword>
<dbReference type="InterPro" id="IPR036339">
    <property type="entry name" value="PUB-like_dom_sf"/>
</dbReference>
<reference evidence="4" key="1">
    <citation type="journal article" date="2021" name="Sci. Adv.">
        <title>The American lobster genome reveals insights on longevity, neural, and immune adaptations.</title>
        <authorList>
            <person name="Polinski J.M."/>
            <person name="Zimin A.V."/>
            <person name="Clark K.F."/>
            <person name="Kohn A.B."/>
            <person name="Sadowski N."/>
            <person name="Timp W."/>
            <person name="Ptitsyn A."/>
            <person name="Khanna P."/>
            <person name="Romanova D.Y."/>
            <person name="Williams P."/>
            <person name="Greenwood S.J."/>
            <person name="Moroz L.L."/>
            <person name="Walt D.R."/>
            <person name="Bodnar A.G."/>
        </authorList>
    </citation>
    <scope>NUCLEOTIDE SEQUENCE</scope>
    <source>
        <strain evidence="4">GMGI-L3</strain>
    </source>
</reference>
<comment type="caution">
    <text evidence="4">The sequence shown here is derived from an EMBL/GenBank/DDBJ whole genome shotgun (WGS) entry which is preliminary data.</text>
</comment>
<organism evidence="4 5">
    <name type="scientific">Homarus americanus</name>
    <name type="common">American lobster</name>
    <dbReference type="NCBI Taxonomy" id="6706"/>
    <lineage>
        <taxon>Eukaryota</taxon>
        <taxon>Metazoa</taxon>
        <taxon>Ecdysozoa</taxon>
        <taxon>Arthropoda</taxon>
        <taxon>Crustacea</taxon>
        <taxon>Multicrustacea</taxon>
        <taxon>Malacostraca</taxon>
        <taxon>Eumalacostraca</taxon>
        <taxon>Eucarida</taxon>
        <taxon>Decapoda</taxon>
        <taxon>Pleocyemata</taxon>
        <taxon>Astacidea</taxon>
        <taxon>Nephropoidea</taxon>
        <taxon>Nephropidae</taxon>
        <taxon>Homarus</taxon>
    </lineage>
</organism>
<accession>A0A8J5K6E5</accession>
<dbReference type="InterPro" id="IPR018997">
    <property type="entry name" value="PUB_domain"/>
</dbReference>
<dbReference type="SMART" id="SM00580">
    <property type="entry name" value="PUG"/>
    <property type="match status" value="1"/>
</dbReference>
<dbReference type="GO" id="GO:0005737">
    <property type="term" value="C:cytoplasm"/>
    <property type="evidence" value="ECO:0007669"/>
    <property type="project" value="TreeGrafter"/>
</dbReference>
<evidence type="ECO:0000259" key="3">
    <source>
        <dbReference type="Pfam" id="PF09409"/>
    </source>
</evidence>
<feature type="region of interest" description="Disordered" evidence="2">
    <location>
        <begin position="155"/>
        <end position="174"/>
    </location>
</feature>
<evidence type="ECO:0000256" key="2">
    <source>
        <dbReference type="SAM" id="MobiDB-lite"/>
    </source>
</evidence>
<name>A0A8J5K6E5_HOMAM</name>
<dbReference type="Proteomes" id="UP000747542">
    <property type="component" value="Unassembled WGS sequence"/>
</dbReference>
<dbReference type="PANTHER" id="PTHR23153">
    <property type="entry name" value="UBX-RELATED"/>
    <property type="match status" value="1"/>
</dbReference>
<sequence length="174" mass="19831">MHSYNNLSYTDLSIFRIMASLEAALTLLGDLPSKDRRACLEVLIRIFRNVVNHPDESKYRILKITNKTFNNDVWRHEPGRLVMVAAGWMIKEETVQLPSHVDLTLREKALAEKKKEMAALKKEMAERKAIAERIRAEHRRDIELKQVKQAAKAVPLGKGEAKKMSDMLPKNGGG</sequence>
<dbReference type="Pfam" id="PF09409">
    <property type="entry name" value="PUB"/>
    <property type="match status" value="1"/>
</dbReference>
<protein>
    <submittedName>
        <fullName evidence="4">Putative PUB domain-containing protein</fullName>
    </submittedName>
</protein>